<keyword evidence="1" id="KW-0175">Coiled coil</keyword>
<feature type="coiled-coil region" evidence="1">
    <location>
        <begin position="204"/>
        <end position="280"/>
    </location>
</feature>
<evidence type="ECO:0000313" key="4">
    <source>
        <dbReference type="Proteomes" id="UP001211907"/>
    </source>
</evidence>
<dbReference type="AlphaFoldDB" id="A0AAD5T1S2"/>
<dbReference type="EMBL" id="JADGJH010000826">
    <property type="protein sequence ID" value="KAJ3122240.1"/>
    <property type="molecule type" value="Genomic_DNA"/>
</dbReference>
<evidence type="ECO:0000256" key="2">
    <source>
        <dbReference type="SAM" id="MobiDB-lite"/>
    </source>
</evidence>
<feature type="region of interest" description="Disordered" evidence="2">
    <location>
        <begin position="338"/>
        <end position="357"/>
    </location>
</feature>
<comment type="caution">
    <text evidence="3">The sequence shown here is derived from an EMBL/GenBank/DDBJ whole genome shotgun (WGS) entry which is preliminary data.</text>
</comment>
<evidence type="ECO:0000256" key="1">
    <source>
        <dbReference type="SAM" id="Coils"/>
    </source>
</evidence>
<organism evidence="3 4">
    <name type="scientific">Physocladia obscura</name>
    <dbReference type="NCBI Taxonomy" id="109957"/>
    <lineage>
        <taxon>Eukaryota</taxon>
        <taxon>Fungi</taxon>
        <taxon>Fungi incertae sedis</taxon>
        <taxon>Chytridiomycota</taxon>
        <taxon>Chytridiomycota incertae sedis</taxon>
        <taxon>Chytridiomycetes</taxon>
        <taxon>Chytridiales</taxon>
        <taxon>Chytriomycetaceae</taxon>
        <taxon>Physocladia</taxon>
    </lineage>
</organism>
<gene>
    <name evidence="3" type="ORF">HK100_012076</name>
</gene>
<proteinExistence type="predicted"/>
<feature type="compositionally biased region" description="Low complexity" evidence="2">
    <location>
        <begin position="67"/>
        <end position="100"/>
    </location>
</feature>
<sequence length="433" mass="45424">MNGYTFAEGERGDAGGTEAVLDMADGADTADDSATTLGRGMNWKSKGFTVSAYVLDGTGTEEDADSSDANSASDSDSASASASASGSRISNGRGSGSDSDTVGSRRRLRPKTGGVPGVTSLSLREAQAQEAQEARDTAAALVGDGGATAAATRALTQLDAALAHTSLLVDVAATNKTLAAAGLPVVRLAPQNPVDALHALLSSVRDAAAKVAETKAALEQTRQEKKAVVKQVRRAQVDAAKLRKDHEGRDRESRDLQRRLAAAESALLESRKRVKLLESEIIIVRKDFNLEKLAVESSSPAKDIKTLSNVRRVKSMPFSPASVKIPPSKLIIDTLASPSENNTTTTTTTTPTADLTPTVIDEPTANIQPVLTREEKDELDRQLEAVEIARRAADIARRHAVSFSYDSSSLQTATFAAGRATVLAEAAVLSSIM</sequence>
<dbReference type="Proteomes" id="UP001211907">
    <property type="component" value="Unassembled WGS sequence"/>
</dbReference>
<accession>A0AAD5T1S2</accession>
<name>A0AAD5T1S2_9FUNG</name>
<feature type="region of interest" description="Disordered" evidence="2">
    <location>
        <begin position="58"/>
        <end position="121"/>
    </location>
</feature>
<evidence type="ECO:0000313" key="3">
    <source>
        <dbReference type="EMBL" id="KAJ3122240.1"/>
    </source>
</evidence>
<keyword evidence="4" id="KW-1185">Reference proteome</keyword>
<feature type="compositionally biased region" description="Low complexity" evidence="2">
    <location>
        <begin position="343"/>
        <end position="357"/>
    </location>
</feature>
<protein>
    <submittedName>
        <fullName evidence="3">Uncharacterized protein</fullName>
    </submittedName>
</protein>
<reference evidence="3" key="1">
    <citation type="submission" date="2020-05" db="EMBL/GenBank/DDBJ databases">
        <title>Phylogenomic resolution of chytrid fungi.</title>
        <authorList>
            <person name="Stajich J.E."/>
            <person name="Amses K."/>
            <person name="Simmons R."/>
            <person name="Seto K."/>
            <person name="Myers J."/>
            <person name="Bonds A."/>
            <person name="Quandt C.A."/>
            <person name="Barry K."/>
            <person name="Liu P."/>
            <person name="Grigoriev I."/>
            <person name="Longcore J.E."/>
            <person name="James T.Y."/>
        </authorList>
    </citation>
    <scope>NUCLEOTIDE SEQUENCE</scope>
    <source>
        <strain evidence="3">JEL0513</strain>
    </source>
</reference>